<feature type="region of interest" description="Disordered" evidence="3">
    <location>
        <begin position="1"/>
        <end position="77"/>
    </location>
</feature>
<feature type="region of interest" description="Disordered" evidence="3">
    <location>
        <begin position="305"/>
        <end position="432"/>
    </location>
</feature>
<accession>G7E0Q3</accession>
<keyword evidence="7" id="KW-1185">Reference proteome</keyword>
<dbReference type="InterPro" id="IPR024986">
    <property type="entry name" value="Nipped-B_C"/>
</dbReference>
<dbReference type="GO" id="GO:0140588">
    <property type="term" value="P:chromatin looping"/>
    <property type="evidence" value="ECO:0007669"/>
    <property type="project" value="InterPro"/>
</dbReference>
<evidence type="ECO:0000256" key="2">
    <source>
        <dbReference type="RuleBase" id="RU364107"/>
    </source>
</evidence>
<feature type="compositionally biased region" description="Polar residues" evidence="3">
    <location>
        <begin position="598"/>
        <end position="607"/>
    </location>
</feature>
<dbReference type="InterPro" id="IPR016024">
    <property type="entry name" value="ARM-type_fold"/>
</dbReference>
<dbReference type="InterPro" id="IPR033031">
    <property type="entry name" value="Scc2/Nipped-B"/>
</dbReference>
<feature type="compositionally biased region" description="Polar residues" evidence="3">
    <location>
        <begin position="313"/>
        <end position="333"/>
    </location>
</feature>
<comment type="subcellular location">
    <subcellularLocation>
        <location evidence="2">Nucleus</location>
    </subcellularLocation>
</comment>
<feature type="compositionally biased region" description="Polar residues" evidence="3">
    <location>
        <begin position="56"/>
        <end position="66"/>
    </location>
</feature>
<dbReference type="GO" id="GO:1990414">
    <property type="term" value="P:replication-born double-strand break repair via sister chromatid exchange"/>
    <property type="evidence" value="ECO:0007669"/>
    <property type="project" value="TreeGrafter"/>
</dbReference>
<dbReference type="Proteomes" id="UP000009131">
    <property type="component" value="Unassembled WGS sequence"/>
</dbReference>
<dbReference type="GO" id="GO:0061775">
    <property type="term" value="F:cohesin loader activity"/>
    <property type="evidence" value="ECO:0007669"/>
    <property type="project" value="InterPro"/>
</dbReference>
<evidence type="ECO:0000259" key="5">
    <source>
        <dbReference type="Pfam" id="PF25757"/>
    </source>
</evidence>
<dbReference type="InParanoid" id="G7E0Q3"/>
<sequence length="1906" mass="208997">MTCDARLTRGDNADRKSPARNASRQLTGRPFARGSLQSSYGAEELQMTMQRRDTVSDASLMSSEAAPSSDWLESQARSEELLDSLRRQADEVVQSYPLLTCQDTIASSVYDQFPQIRTEWNSILSEWQQALSEPQEAASDWRATVASHAQSLASLRLPASPQATASSSHRAEQSAMVELAQQAIQTTASDSRRYPKLTFKRAPFECPEVTQEQASWPAQLAARVFRSEPIESSSPIRATSSTAAQTLTRAAQALDMAAFPFPSPLDEPQLHTDCIQELQAEADTFDRVQYDDSISRFRDQVLRRYPQKHEEQTMSVRTRTSSAMTTALESSSPLKRVRDTSQTPPSSELPISADMTPKPSLPQATKTTSLFKKLRLGPRPDGATTSPEQSAPEDVFGRILPTSPENAAKPSESRSAGPDSRDSVDASKSSEVVIRDNAPFRLPRKRQARASIQDLGAQALSVWEDTIDAVLQSYETFECLPSSSSAPSSPVKSSSADLVERIPASLALEDIDMPYWLSLSAMSDLSRKLSVLVRYSVAEKLDEAAITRLCALLGQCVTACRGLDPLAHLTARENSAECEGSARKRSRRSATPKKVKMSKSTTPNQSKAKAATDAPTSRLLQDLKEVQRAAVAIDLILSILTSANFAAQVYSEDLLSACISTLADVIMRTLSELLDYSMEDEDAVAVDALAVQMLNAARSSLDGLTRLLKTKQLSETCVLPLQYACTALLFAQLDAHASELPLYGATARSLQIPCLLVLQTIYNRHEGMRAALIEEAFACLRGSRHAKSSARSLNFSNGRNVYSASALFLSVVQSAAVPLRDSLIHADLTYRQKLSAGDRTAETLSTPIWDLAELECKHALALSTAHTISAQFINAMRTPKSPKTTQDPSSKVHFERLLSDLLDLVDLPDLAAPHFLIQAIVVQLNNCLNEADGQDNASLKAVAVESLGNIAARYCALTKTSAMTLDEILARDDVDALQAYMETLRHSIRSQVDPAQSDRLGLSALDFRLLIWLQQAAAAACISPEPARVAQTQRVAIRQTLAEYLYAPALQLGLDAAALADSSESDTDATAACLLPLTEMKAIFDLAMVHLLSLAAHPVIALRTKALRGIAKVMTEDPALFSSDAIQQHVVQRLLDSSSAVREAMLELVSKHLLQDLSVAHRYLPYLLERLNDTGLSVRKRAARTLKDLYPLIDDQEAQLQICARLVNANTLRDSGIQDMLLACLEDALLPTADLPALSSLRRAETFRRLCAVFEACEKSLVLTMRDLQRQLEDRLAGSATSCFVRLAETMLEELGRNESAIFAVEATRAVLCLVEAEPATLTLRMASSLLPLLRNTSSMEEQVAADYVLRIYRRSIPKMPKALTRFSGELQDALLPMINKPSVVKSPSTLQDLVACLCAIMIGQTGDVEKLCAIFSACKGRLETIVCTLRDGSVKPSVHLKAVPLLVNLVSLLCAHSRFDQLRKSSDSYAAVIDEISTDSITEETYSTVCELYTLTCRYSIGVTALQALGTLFQAFPIMLLRPTSFAIFDSVMKKDEPSEPQTRALRIMLDVLNDQADANAQLSDDMLDSVDLDKLTGAKNNFAESSIASALVQRYLPVILEACVALDVHLQAAAVDMVGYTVQQGLCHPMQCLATLIALESCDDDELAHKAMSMHRSLHVSHSNVISTRFFDTAREVFAAVSRLPSGVRLLREGSTLRASPFDRWYELLVEKRQWKLDFVRSLIRCFDLSLLSGEPTAHHLALSCFISDCLASLSFTTQEEPLTIMHYLDELISTRGMEYYHALDDMEHDDTETQQSNETRSMLMQSLAIVQALALRKHLELCYTLSDAKRSRFLPGKKSAIGDKAAVLATATIASKSSAEFQVTLRNVAWQSGLECAGQRTFYLSIFSREIDVAEGIAAEDSD</sequence>
<evidence type="ECO:0000256" key="3">
    <source>
        <dbReference type="SAM" id="MobiDB-lite"/>
    </source>
</evidence>
<dbReference type="InterPro" id="IPR011989">
    <property type="entry name" value="ARM-like"/>
</dbReference>
<dbReference type="GO" id="GO:0034087">
    <property type="term" value="P:establishment of mitotic sister chromatid cohesion"/>
    <property type="evidence" value="ECO:0007669"/>
    <property type="project" value="TreeGrafter"/>
</dbReference>
<keyword evidence="2" id="KW-0677">Repeat</keyword>
<evidence type="ECO:0000259" key="4">
    <source>
        <dbReference type="Pfam" id="PF12830"/>
    </source>
</evidence>
<dbReference type="PANTHER" id="PTHR21704:SF18">
    <property type="entry name" value="NIPPED-B-LIKE PROTEIN"/>
    <property type="match status" value="1"/>
</dbReference>
<dbReference type="FunCoup" id="G7E0Q3">
    <property type="interactions" value="139"/>
</dbReference>
<protein>
    <recommendedName>
        <fullName evidence="2">Sister chromatid cohesion protein</fullName>
    </recommendedName>
</protein>
<dbReference type="InterPro" id="IPR021133">
    <property type="entry name" value="HEAT_type_2"/>
</dbReference>
<name>G7E0Q3_MIXOS</name>
<comment type="similarity">
    <text evidence="2">Belongs to the SCC2/Nipped-B family.</text>
</comment>
<proteinExistence type="inferred from homology"/>
<dbReference type="Gene3D" id="1.25.10.10">
    <property type="entry name" value="Leucine-rich Repeat Variant"/>
    <property type="match status" value="1"/>
</dbReference>
<dbReference type="STRING" id="764103.G7E0Q3"/>
<organism evidence="6 7">
    <name type="scientific">Mixia osmundae (strain CBS 9802 / IAM 14324 / JCM 22182 / KY 12970)</name>
    <dbReference type="NCBI Taxonomy" id="764103"/>
    <lineage>
        <taxon>Eukaryota</taxon>
        <taxon>Fungi</taxon>
        <taxon>Dikarya</taxon>
        <taxon>Basidiomycota</taxon>
        <taxon>Pucciniomycotina</taxon>
        <taxon>Mixiomycetes</taxon>
        <taxon>Mixiales</taxon>
        <taxon>Mixiaceae</taxon>
        <taxon>Mixia</taxon>
    </lineage>
</organism>
<dbReference type="PANTHER" id="PTHR21704">
    <property type="entry name" value="NIPPED-B-LIKE PROTEIN DELANGIN SCC2-RELATED"/>
    <property type="match status" value="1"/>
</dbReference>
<keyword evidence="2" id="KW-0539">Nucleus</keyword>
<dbReference type="EMBL" id="BABT02000084">
    <property type="protein sequence ID" value="GAA96413.1"/>
    <property type="molecule type" value="Genomic_DNA"/>
</dbReference>
<reference evidence="6 7" key="2">
    <citation type="journal article" date="2012" name="Open Biol.">
        <title>Characteristics of nucleosomes and linker DNA regions on the genome of the basidiomycete Mixia osmundae revealed by mono- and dinucleosome mapping.</title>
        <authorList>
            <person name="Nishida H."/>
            <person name="Kondo S."/>
            <person name="Matsumoto T."/>
            <person name="Suzuki Y."/>
            <person name="Yoshikawa H."/>
            <person name="Taylor T.D."/>
            <person name="Sugiyama J."/>
        </authorList>
    </citation>
    <scope>NUCLEOTIDE SEQUENCE [LARGE SCALE GENOMIC DNA]</scope>
    <source>
        <strain evidence="7">CBS 9802 / IAM 14324 / JCM 22182 / KY 12970</strain>
    </source>
</reference>
<evidence type="ECO:0000313" key="7">
    <source>
        <dbReference type="Proteomes" id="UP000009131"/>
    </source>
</evidence>
<evidence type="ECO:0000256" key="1">
    <source>
        <dbReference type="PROSITE-ProRule" id="PRU00103"/>
    </source>
</evidence>
<dbReference type="InterPro" id="IPR057978">
    <property type="entry name" value="TPR_DAAF5"/>
</dbReference>
<reference evidence="6 7" key="1">
    <citation type="journal article" date="2011" name="J. Gen. Appl. Microbiol.">
        <title>Draft genome sequencing of the enigmatic basidiomycete Mixia osmundae.</title>
        <authorList>
            <person name="Nishida H."/>
            <person name="Nagatsuka Y."/>
            <person name="Sugiyama J."/>
        </authorList>
    </citation>
    <scope>NUCLEOTIDE SEQUENCE [LARGE SCALE GENOMIC DNA]</scope>
    <source>
        <strain evidence="7">CBS 9802 / IAM 14324 / JCM 22182 / KY 12970</strain>
    </source>
</reference>
<feature type="repeat" description="HEAT" evidence="1">
    <location>
        <begin position="1163"/>
        <end position="1199"/>
    </location>
</feature>
<comment type="caution">
    <text evidence="6">The sequence shown here is derived from an EMBL/GenBank/DDBJ whole genome shotgun (WGS) entry which is preliminary data.</text>
</comment>
<feature type="domain" description="Dynein axonemal assembly factor 5 TPR repeats" evidence="5">
    <location>
        <begin position="1091"/>
        <end position="1187"/>
    </location>
</feature>
<feature type="compositionally biased region" description="Basic and acidic residues" evidence="3">
    <location>
        <begin position="1"/>
        <end position="17"/>
    </location>
</feature>
<dbReference type="GO" id="GO:0010468">
    <property type="term" value="P:regulation of gene expression"/>
    <property type="evidence" value="ECO:0007669"/>
    <property type="project" value="InterPro"/>
</dbReference>
<gene>
    <name evidence="6" type="primary">Mo03080</name>
    <name evidence="6" type="ORF">E5Q_03080</name>
</gene>
<dbReference type="HOGENOM" id="CLU_235705_0_0_1"/>
<dbReference type="GO" id="GO:0090694">
    <property type="term" value="C:Scc2-Scc4 cohesin loading complex"/>
    <property type="evidence" value="ECO:0007669"/>
    <property type="project" value="TreeGrafter"/>
</dbReference>
<feature type="domain" description="Sister chromatid cohesion C-terminal" evidence="4">
    <location>
        <begin position="1590"/>
        <end position="1773"/>
    </location>
</feature>
<keyword evidence="2" id="KW-0131">Cell cycle</keyword>
<dbReference type="GO" id="GO:0003682">
    <property type="term" value="F:chromatin binding"/>
    <property type="evidence" value="ECO:0007669"/>
    <property type="project" value="TreeGrafter"/>
</dbReference>
<evidence type="ECO:0000313" key="6">
    <source>
        <dbReference type="EMBL" id="GAA96413.1"/>
    </source>
</evidence>
<dbReference type="OrthoDB" id="418242at2759"/>
<feature type="compositionally biased region" description="Basic residues" evidence="3">
    <location>
        <begin position="583"/>
        <end position="597"/>
    </location>
</feature>
<dbReference type="Pfam" id="PF12830">
    <property type="entry name" value="Nipped-B_C"/>
    <property type="match status" value="1"/>
</dbReference>
<dbReference type="SUPFAM" id="SSF48371">
    <property type="entry name" value="ARM repeat"/>
    <property type="match status" value="1"/>
</dbReference>
<dbReference type="PROSITE" id="PS50077">
    <property type="entry name" value="HEAT_REPEAT"/>
    <property type="match status" value="1"/>
</dbReference>
<dbReference type="Pfam" id="PF25757">
    <property type="entry name" value="TPR_DNAAF5"/>
    <property type="match status" value="1"/>
</dbReference>
<dbReference type="eggNOG" id="KOG1020">
    <property type="taxonomic scope" value="Eukaryota"/>
</dbReference>
<feature type="region of interest" description="Disordered" evidence="3">
    <location>
        <begin position="577"/>
        <end position="614"/>
    </location>
</feature>
<dbReference type="GO" id="GO:0071169">
    <property type="term" value="P:establishment of protein localization to chromatin"/>
    <property type="evidence" value="ECO:0007669"/>
    <property type="project" value="TreeGrafter"/>
</dbReference>